<dbReference type="KEGG" id="ssm:Spirs_0868"/>
<evidence type="ECO:0000313" key="2">
    <source>
        <dbReference type="Proteomes" id="UP000002318"/>
    </source>
</evidence>
<evidence type="ECO:0000313" key="1">
    <source>
        <dbReference type="EMBL" id="ADK80002.1"/>
    </source>
</evidence>
<dbReference type="OrthoDB" id="367322at2"/>
<dbReference type="RefSeq" id="WP_013253466.1">
    <property type="nucleotide sequence ID" value="NC_014364.1"/>
</dbReference>
<name>E1RCC2_SEDSS</name>
<dbReference type="HOGENOM" id="CLU_894022_0_0_12"/>
<proteinExistence type="predicted"/>
<reference evidence="1 2" key="1">
    <citation type="journal article" date="2010" name="Stand. Genomic Sci.">
        <title>Complete genome sequence of Spirochaeta smaragdinae type strain (SEBR 4228).</title>
        <authorList>
            <person name="Mavromatis K."/>
            <person name="Yasawong M."/>
            <person name="Chertkov O."/>
            <person name="Lapidus A."/>
            <person name="Lucas S."/>
            <person name="Nolan M."/>
            <person name="Del Rio T.G."/>
            <person name="Tice H."/>
            <person name="Cheng J.F."/>
            <person name="Pitluck S."/>
            <person name="Liolios K."/>
            <person name="Ivanova N."/>
            <person name="Tapia R."/>
            <person name="Han C."/>
            <person name="Bruce D."/>
            <person name="Goodwin L."/>
            <person name="Pati A."/>
            <person name="Chen A."/>
            <person name="Palaniappan K."/>
            <person name="Land M."/>
            <person name="Hauser L."/>
            <person name="Chang Y.J."/>
            <person name="Jeffries C.D."/>
            <person name="Detter J.C."/>
            <person name="Rohde M."/>
            <person name="Brambilla E."/>
            <person name="Spring S."/>
            <person name="Goker M."/>
            <person name="Sikorski J."/>
            <person name="Woyke T."/>
            <person name="Bristow J."/>
            <person name="Eisen J.A."/>
            <person name="Markowitz V."/>
            <person name="Hugenholtz P."/>
            <person name="Klenk H.P."/>
            <person name="Kyrpides N.C."/>
        </authorList>
    </citation>
    <scope>NUCLEOTIDE SEQUENCE [LARGE SCALE GENOMIC DNA]</scope>
    <source>
        <strain evidence="2">DSM 11293 / JCM 15392 / SEBR 4228</strain>
    </source>
</reference>
<protein>
    <recommendedName>
        <fullName evidence="3">HipA-like C-terminal domain-containing protein</fullName>
    </recommendedName>
</protein>
<dbReference type="Proteomes" id="UP000002318">
    <property type="component" value="Chromosome"/>
</dbReference>
<organism evidence="1 2">
    <name type="scientific">Sediminispirochaeta smaragdinae (strain DSM 11293 / JCM 15392 / SEBR 4228)</name>
    <name type="common">Spirochaeta smaragdinae</name>
    <dbReference type="NCBI Taxonomy" id="573413"/>
    <lineage>
        <taxon>Bacteria</taxon>
        <taxon>Pseudomonadati</taxon>
        <taxon>Spirochaetota</taxon>
        <taxon>Spirochaetia</taxon>
        <taxon>Spirochaetales</taxon>
        <taxon>Spirochaetaceae</taxon>
        <taxon>Sediminispirochaeta</taxon>
    </lineage>
</organism>
<evidence type="ECO:0008006" key="3">
    <source>
        <dbReference type="Google" id="ProtNLM"/>
    </source>
</evidence>
<sequence>MSDYMQQKRLYTVKDSEFRKGLYLDCSIGELIDKMNNLQLFDIGDNTDVPFTASMRSYIGAKDEDGNSWLLKEIPEEEAYDHKLQEIAYYIDFLLNTIAAPNILKNINGTYYRVTKNVKNAMQISSYNYLEKPFMRILANDLINRWLFFDEDRNPNNYLVFHDLDSSPCVVVIDYNKADLKSTQMKITGNKDKFGWHRTEKTRFLTLLKTENFEKLSIETFEDRLSAMMSIPLELLESVTKESMRDPIIKNVSVQETATLVSTNISKRRTYINNYFRKWFKKKDATVEKAENDRYSGFGESFLNYYKGKNS</sequence>
<dbReference type="EMBL" id="CP002116">
    <property type="protein sequence ID" value="ADK80002.1"/>
    <property type="molecule type" value="Genomic_DNA"/>
</dbReference>
<dbReference type="AlphaFoldDB" id="E1RCC2"/>
<gene>
    <name evidence="1" type="ordered locus">Spirs_0868</name>
</gene>
<accession>E1RCC2</accession>
<dbReference type="STRING" id="573413.Spirs_0868"/>
<keyword evidence="2" id="KW-1185">Reference proteome</keyword>